<feature type="transmembrane region" description="Helical" evidence="1">
    <location>
        <begin position="91"/>
        <end position="110"/>
    </location>
</feature>
<evidence type="ECO:0000313" key="3">
    <source>
        <dbReference type="EMBL" id="SBS30260.1"/>
    </source>
</evidence>
<evidence type="ECO:0000256" key="1">
    <source>
        <dbReference type="SAM" id="Phobius"/>
    </source>
</evidence>
<evidence type="ECO:0000259" key="2">
    <source>
        <dbReference type="Pfam" id="PF00892"/>
    </source>
</evidence>
<dbReference type="InterPro" id="IPR000620">
    <property type="entry name" value="EamA_dom"/>
</dbReference>
<dbReference type="PANTHER" id="PTHR22911:SF76">
    <property type="entry name" value="EAMA DOMAIN-CONTAINING PROTEIN"/>
    <property type="match status" value="1"/>
</dbReference>
<evidence type="ECO:0000313" key="4">
    <source>
        <dbReference type="Proteomes" id="UP000092544"/>
    </source>
</evidence>
<feature type="domain" description="EamA" evidence="2">
    <location>
        <begin position="9"/>
        <end position="135"/>
    </location>
</feature>
<name>A0A1A8TE00_9GAMM</name>
<keyword evidence="1" id="KW-0472">Membrane</keyword>
<reference evidence="3 4" key="1">
    <citation type="submission" date="2016-06" db="EMBL/GenBank/DDBJ databases">
        <authorList>
            <person name="Kjaerup R.B."/>
            <person name="Dalgaard T.S."/>
            <person name="Juul-Madsen H.R."/>
        </authorList>
    </citation>
    <scope>NUCLEOTIDE SEQUENCE [LARGE SCALE GENOMIC DNA]</scope>
    <source>
        <strain evidence="3 4">CECT 8886</strain>
    </source>
</reference>
<feature type="transmembrane region" description="Helical" evidence="1">
    <location>
        <begin position="122"/>
        <end position="140"/>
    </location>
</feature>
<feature type="transmembrane region" description="Helical" evidence="1">
    <location>
        <begin position="32"/>
        <end position="52"/>
    </location>
</feature>
<protein>
    <submittedName>
        <fullName evidence="3">Aromatic amino acid exporter YddG</fullName>
    </submittedName>
</protein>
<gene>
    <name evidence="3" type="primary">yddG</name>
    <name evidence="3" type="ORF">MSP8886_01750</name>
</gene>
<proteinExistence type="predicted"/>
<feature type="transmembrane region" description="Helical" evidence="1">
    <location>
        <begin position="7"/>
        <end position="26"/>
    </location>
</feature>
<dbReference type="SUPFAM" id="SSF103481">
    <property type="entry name" value="Multidrug resistance efflux transporter EmrE"/>
    <property type="match status" value="1"/>
</dbReference>
<dbReference type="AlphaFoldDB" id="A0A1A8TE00"/>
<feature type="transmembrane region" description="Helical" evidence="1">
    <location>
        <begin position="64"/>
        <end position="85"/>
    </location>
</feature>
<dbReference type="Pfam" id="PF00892">
    <property type="entry name" value="EamA"/>
    <property type="match status" value="2"/>
</dbReference>
<feature type="transmembrane region" description="Helical" evidence="1">
    <location>
        <begin position="274"/>
        <end position="294"/>
    </location>
</feature>
<feature type="transmembrane region" description="Helical" evidence="1">
    <location>
        <begin position="221"/>
        <end position="241"/>
    </location>
</feature>
<sequence>MNKQATGIGFIAIFLWSSLALFTSQIGSVPPMLTIAITFSMASVFLTIVYFVRGELVQSWKDTPLKSMLLSGASYFFYHFFYFYALQHSPTLLAGILAYSWPLLIIMCLSSRKLSTFNWSHFIGGIIALMGTGLMIHSSTQMSTILDTTSNHNTSTSPTILGYFSAFIASLIWGSYSLANRRHSSVPSSCVLWNCIVAALFSVSFHLVLEPHVYNFSQDTWIAILGLGFGPIGVAFLCWDIGTKRGDLSLLGVLSYTAPALSILWTALFGEQTIVNEQIIAGAIVVIGVLIAFYRPTKRQLRDDHS</sequence>
<feature type="transmembrane region" description="Helical" evidence="1">
    <location>
        <begin position="191"/>
        <end position="209"/>
    </location>
</feature>
<dbReference type="EMBL" id="FLOB01000003">
    <property type="protein sequence ID" value="SBS30260.1"/>
    <property type="molecule type" value="Genomic_DNA"/>
</dbReference>
<feature type="domain" description="EamA" evidence="2">
    <location>
        <begin position="161"/>
        <end position="293"/>
    </location>
</feature>
<dbReference type="GO" id="GO:0016020">
    <property type="term" value="C:membrane"/>
    <property type="evidence" value="ECO:0007669"/>
    <property type="project" value="InterPro"/>
</dbReference>
<organism evidence="3 4">
    <name type="scientific">Marinomonas spartinae</name>
    <dbReference type="NCBI Taxonomy" id="1792290"/>
    <lineage>
        <taxon>Bacteria</taxon>
        <taxon>Pseudomonadati</taxon>
        <taxon>Pseudomonadota</taxon>
        <taxon>Gammaproteobacteria</taxon>
        <taxon>Oceanospirillales</taxon>
        <taxon>Oceanospirillaceae</taxon>
        <taxon>Marinomonas</taxon>
    </lineage>
</organism>
<dbReference type="InterPro" id="IPR037185">
    <property type="entry name" value="EmrE-like"/>
</dbReference>
<feature type="transmembrane region" description="Helical" evidence="1">
    <location>
        <begin position="160"/>
        <end position="179"/>
    </location>
</feature>
<dbReference type="OrthoDB" id="7065924at2"/>
<dbReference type="Proteomes" id="UP000092544">
    <property type="component" value="Unassembled WGS sequence"/>
</dbReference>
<keyword evidence="4" id="KW-1185">Reference proteome</keyword>
<keyword evidence="1" id="KW-0812">Transmembrane</keyword>
<feature type="transmembrane region" description="Helical" evidence="1">
    <location>
        <begin position="248"/>
        <end position="268"/>
    </location>
</feature>
<dbReference type="RefSeq" id="WP_067015058.1">
    <property type="nucleotide sequence ID" value="NZ_FLOB01000003.1"/>
</dbReference>
<accession>A0A1A8TE00</accession>
<dbReference type="PANTHER" id="PTHR22911">
    <property type="entry name" value="ACYL-MALONYL CONDENSING ENZYME-RELATED"/>
    <property type="match status" value="1"/>
</dbReference>
<keyword evidence="1" id="KW-1133">Transmembrane helix</keyword>